<dbReference type="Proteomes" id="UP000178385">
    <property type="component" value="Unassembled WGS sequence"/>
</dbReference>
<protein>
    <recommendedName>
        <fullName evidence="3">Capsule polysaccharide biosynthesis protein</fullName>
    </recommendedName>
</protein>
<dbReference type="SUPFAM" id="SSF53756">
    <property type="entry name" value="UDP-Glycosyltransferase/glycogen phosphorylase"/>
    <property type="match status" value="1"/>
</dbReference>
<dbReference type="AlphaFoldDB" id="A0A1G1Y3M6"/>
<gene>
    <name evidence="1" type="ORF">A2840_02735</name>
</gene>
<dbReference type="EMBL" id="MHIG01000028">
    <property type="protein sequence ID" value="OGY46851.1"/>
    <property type="molecule type" value="Genomic_DNA"/>
</dbReference>
<organism evidence="1 2">
    <name type="scientific">Candidatus Buchananbacteria bacterium RIFCSPHIGHO2_01_FULL_47_11b</name>
    <dbReference type="NCBI Taxonomy" id="1797537"/>
    <lineage>
        <taxon>Bacteria</taxon>
        <taxon>Candidatus Buchananiibacteriota</taxon>
    </lineage>
</organism>
<comment type="caution">
    <text evidence="1">The sequence shown here is derived from an EMBL/GenBank/DDBJ whole genome shotgun (WGS) entry which is preliminary data.</text>
</comment>
<evidence type="ECO:0000313" key="2">
    <source>
        <dbReference type="Proteomes" id="UP000178385"/>
    </source>
</evidence>
<reference evidence="1 2" key="1">
    <citation type="journal article" date="2016" name="Nat. Commun.">
        <title>Thousands of microbial genomes shed light on interconnected biogeochemical processes in an aquifer system.</title>
        <authorList>
            <person name="Anantharaman K."/>
            <person name="Brown C.T."/>
            <person name="Hug L.A."/>
            <person name="Sharon I."/>
            <person name="Castelle C.J."/>
            <person name="Probst A.J."/>
            <person name="Thomas B.C."/>
            <person name="Singh A."/>
            <person name="Wilkins M.J."/>
            <person name="Karaoz U."/>
            <person name="Brodie E.L."/>
            <person name="Williams K.H."/>
            <person name="Hubbard S.S."/>
            <person name="Banfield J.F."/>
        </authorList>
    </citation>
    <scope>NUCLEOTIDE SEQUENCE [LARGE SCALE GENOMIC DNA]</scope>
</reference>
<accession>A0A1G1Y3M6</accession>
<evidence type="ECO:0008006" key="3">
    <source>
        <dbReference type="Google" id="ProtNLM"/>
    </source>
</evidence>
<proteinExistence type="predicted"/>
<name>A0A1G1Y3M6_9BACT</name>
<evidence type="ECO:0000313" key="1">
    <source>
        <dbReference type="EMBL" id="OGY46851.1"/>
    </source>
</evidence>
<sequence length="505" mass="58692">MENKDTQLNGKRILIFQQRNWAKSIGHFLAEQLHAQGCQLAAWTMKPTTHQFIIEQKTVPYQLVINDDEVLNDPEKFITSSTPSLTEICRELGVDSVWPFVSTIRNYVKSYGQKYYYSFNKNVSDEQMVAYVRAVYGYLKRFFDEFKPDVILAPNFVVLPHIFCNLMAQKRGIPMIAVTDSKIQGQFIFTYGYQDDRGPFFDRFKQLQGGARSENQQRAAKYIEEFCWQFKQPDHAIKEHSESFYKKIRHELAPYYHSFRWILSRPKNYLPSLGPTIDYRPPRVLLRDHYRQKQYRRFAQRFRYADFKSVSRYVYFPLQFQPEASIDVVAPFFNNQIETARQVAMSLPDDYTLVVKEHPAMVGLRTPGFLKKIVGLPNVKLIDYRISSHDALRHAAAVVSPGATTVAEAAILKIPAIQLGDLGITAQLPNVIVHREMPTLSAAIKKALAIEFDQHYEQQLENFVAAVYDTGFDFRYTTVWAKGKGDDYGELWRLYRQEIIHALQK</sequence>